<dbReference type="GO" id="GO:0005886">
    <property type="term" value="C:plasma membrane"/>
    <property type="evidence" value="ECO:0007669"/>
    <property type="project" value="TreeGrafter"/>
</dbReference>
<comment type="similarity">
    <text evidence="13">Belongs to the LpxK family.</text>
</comment>
<evidence type="ECO:0000256" key="5">
    <source>
        <dbReference type="ARBA" id="ARBA00022516"/>
    </source>
</evidence>
<evidence type="ECO:0000256" key="3">
    <source>
        <dbReference type="ARBA" id="ARBA00012071"/>
    </source>
</evidence>
<dbReference type="GO" id="GO:0005524">
    <property type="term" value="F:ATP binding"/>
    <property type="evidence" value="ECO:0007669"/>
    <property type="project" value="UniProtKB-UniRule"/>
</dbReference>
<dbReference type="HAMAP" id="MF_00409">
    <property type="entry name" value="LpxK"/>
    <property type="match status" value="1"/>
</dbReference>
<reference evidence="15" key="1">
    <citation type="submission" date="2020-10" db="EMBL/GenBank/DDBJ databases">
        <authorList>
            <person name="Gilroy R."/>
        </authorList>
    </citation>
    <scope>NUCLEOTIDE SEQUENCE</scope>
    <source>
        <strain evidence="15">CHK154-7741</strain>
    </source>
</reference>
<keyword evidence="8 13" id="KW-0547">Nucleotide-binding</keyword>
<dbReference type="Pfam" id="PF02606">
    <property type="entry name" value="LpxK"/>
    <property type="match status" value="1"/>
</dbReference>
<keyword evidence="6 13" id="KW-0441">Lipid A biosynthesis</keyword>
<feature type="binding site" evidence="13">
    <location>
        <begin position="68"/>
        <end position="75"/>
    </location>
    <ligand>
        <name>ATP</name>
        <dbReference type="ChEBI" id="CHEBI:30616"/>
    </ligand>
</feature>
<evidence type="ECO:0000256" key="11">
    <source>
        <dbReference type="ARBA" id="ARBA00023098"/>
    </source>
</evidence>
<keyword evidence="7 13" id="KW-0808">Transferase</keyword>
<evidence type="ECO:0000256" key="12">
    <source>
        <dbReference type="ARBA" id="ARBA00029757"/>
    </source>
</evidence>
<dbReference type="SUPFAM" id="SSF52540">
    <property type="entry name" value="P-loop containing nucleoside triphosphate hydrolases"/>
    <property type="match status" value="1"/>
</dbReference>
<evidence type="ECO:0000256" key="2">
    <source>
        <dbReference type="ARBA" id="ARBA00004870"/>
    </source>
</evidence>
<keyword evidence="14" id="KW-0472">Membrane</keyword>
<dbReference type="PANTHER" id="PTHR42724:SF1">
    <property type="entry name" value="TETRAACYLDISACCHARIDE 4'-KINASE, MITOCHONDRIAL-RELATED"/>
    <property type="match status" value="1"/>
</dbReference>
<dbReference type="GO" id="GO:0009029">
    <property type="term" value="F:lipid-A 4'-kinase activity"/>
    <property type="evidence" value="ECO:0007669"/>
    <property type="project" value="UniProtKB-UniRule"/>
</dbReference>
<dbReference type="GO" id="GO:0009244">
    <property type="term" value="P:lipopolysaccharide core region biosynthetic process"/>
    <property type="evidence" value="ECO:0007669"/>
    <property type="project" value="TreeGrafter"/>
</dbReference>
<evidence type="ECO:0000256" key="8">
    <source>
        <dbReference type="ARBA" id="ARBA00022741"/>
    </source>
</evidence>
<comment type="function">
    <text evidence="1 13">Transfers the gamma-phosphate of ATP to the 4'-position of a tetraacyldisaccharide 1-phosphate intermediate (termed DS-1-P) to form tetraacyldisaccharide 1,4'-bis-phosphate (lipid IVA).</text>
</comment>
<keyword evidence="14" id="KW-1133">Transmembrane helix</keyword>
<keyword evidence="10 13" id="KW-0067">ATP-binding</keyword>
<dbReference type="Proteomes" id="UP000886748">
    <property type="component" value="Unassembled WGS sequence"/>
</dbReference>
<comment type="caution">
    <text evidence="15">The sequence shown here is derived from an EMBL/GenBank/DDBJ whole genome shotgun (WGS) entry which is preliminary data.</text>
</comment>
<keyword evidence="5 13" id="KW-0444">Lipid biosynthesis</keyword>
<sequence>MKVFLTNFHYKKHFTPVQMIMAGVLYAVLSLPSLVYLCIVKTRNFLYKKNLLKSYKPHLYTVSVGNLTTGGTGKTPITAEIANYFAKKGDYPAILSRGYGGQLPNKDVNVVSDGLTIHHNALEAGDEPYWLASHCPKCAVLTCSSRVKAAKFAKNSLHCTKLILDDGFQHQKIGRDLNILVTDSEKQFSNGCVLPLGALREPLSEIKRADKIVVVNKSFNDKKAKSFARYLRKKYNKPAFVCSMVPDIVYNIKTEKLIEDDAPVIAFSAIAQPEQFYKFLRRYDVLDTKDFSDHHIYTKDDVEELKALKEKYGAKCMITTEKDAVKLKEILDTDEGIFALKLKPVLDLKGLLDE</sequence>
<dbReference type="EMBL" id="DVOD01000046">
    <property type="protein sequence ID" value="HIU92698.1"/>
    <property type="molecule type" value="Genomic_DNA"/>
</dbReference>
<comment type="pathway">
    <text evidence="2 13">Glycolipid biosynthesis; lipid IV(A) biosynthesis; lipid IV(A) from (3R)-3-hydroxytetradecanoyl-[acyl-carrier-protein] and UDP-N-acetyl-alpha-D-glucosamine: step 6/6.</text>
</comment>
<dbReference type="GO" id="GO:0009245">
    <property type="term" value="P:lipid A biosynthetic process"/>
    <property type="evidence" value="ECO:0007669"/>
    <property type="project" value="UniProtKB-UniRule"/>
</dbReference>
<comment type="catalytic activity">
    <reaction evidence="13">
        <text>a lipid A disaccharide + ATP = a lipid IVA + ADP + H(+)</text>
        <dbReference type="Rhea" id="RHEA:67840"/>
        <dbReference type="ChEBI" id="CHEBI:15378"/>
        <dbReference type="ChEBI" id="CHEBI:30616"/>
        <dbReference type="ChEBI" id="CHEBI:176343"/>
        <dbReference type="ChEBI" id="CHEBI:176425"/>
        <dbReference type="ChEBI" id="CHEBI:456216"/>
        <dbReference type="EC" id="2.7.1.130"/>
    </reaction>
</comment>
<evidence type="ECO:0000256" key="6">
    <source>
        <dbReference type="ARBA" id="ARBA00022556"/>
    </source>
</evidence>
<feature type="transmembrane region" description="Helical" evidence="14">
    <location>
        <begin position="20"/>
        <end position="39"/>
    </location>
</feature>
<evidence type="ECO:0000256" key="13">
    <source>
        <dbReference type="HAMAP-Rule" id="MF_00409"/>
    </source>
</evidence>
<name>A0A9D1N031_9CLOT</name>
<protein>
    <recommendedName>
        <fullName evidence="4 13">Tetraacyldisaccharide 4'-kinase</fullName>
        <ecNumber evidence="3 13">2.7.1.130</ecNumber>
    </recommendedName>
    <alternativeName>
        <fullName evidence="12 13">Lipid A 4'-kinase</fullName>
    </alternativeName>
</protein>
<dbReference type="NCBIfam" id="TIGR00682">
    <property type="entry name" value="lpxK"/>
    <property type="match status" value="1"/>
</dbReference>
<evidence type="ECO:0000256" key="10">
    <source>
        <dbReference type="ARBA" id="ARBA00022840"/>
    </source>
</evidence>
<evidence type="ECO:0000256" key="14">
    <source>
        <dbReference type="SAM" id="Phobius"/>
    </source>
</evidence>
<dbReference type="InterPro" id="IPR003758">
    <property type="entry name" value="LpxK"/>
</dbReference>
<keyword evidence="9 13" id="KW-0418">Kinase</keyword>
<gene>
    <name evidence="13 15" type="primary">lpxK</name>
    <name evidence="15" type="ORF">IAD26_06130</name>
</gene>
<dbReference type="PANTHER" id="PTHR42724">
    <property type="entry name" value="TETRAACYLDISACCHARIDE 4'-KINASE"/>
    <property type="match status" value="1"/>
</dbReference>
<dbReference type="EC" id="2.7.1.130" evidence="3 13"/>
<keyword evidence="14" id="KW-0812">Transmembrane</keyword>
<evidence type="ECO:0000256" key="9">
    <source>
        <dbReference type="ARBA" id="ARBA00022777"/>
    </source>
</evidence>
<reference evidence="15" key="2">
    <citation type="journal article" date="2021" name="PeerJ">
        <title>Extensive microbial diversity within the chicken gut microbiome revealed by metagenomics and culture.</title>
        <authorList>
            <person name="Gilroy R."/>
            <person name="Ravi A."/>
            <person name="Getino M."/>
            <person name="Pursley I."/>
            <person name="Horton D.L."/>
            <person name="Alikhan N.F."/>
            <person name="Baker D."/>
            <person name="Gharbi K."/>
            <person name="Hall N."/>
            <person name="Watson M."/>
            <person name="Adriaenssens E.M."/>
            <person name="Foster-Nyarko E."/>
            <person name="Jarju S."/>
            <person name="Secka A."/>
            <person name="Antonio M."/>
            <person name="Oren A."/>
            <person name="Chaudhuri R.R."/>
            <person name="La Ragione R."/>
            <person name="Hildebrand F."/>
            <person name="Pallen M.J."/>
        </authorList>
    </citation>
    <scope>NUCLEOTIDE SEQUENCE</scope>
    <source>
        <strain evidence="15">CHK154-7741</strain>
    </source>
</reference>
<dbReference type="InterPro" id="IPR027417">
    <property type="entry name" value="P-loop_NTPase"/>
</dbReference>
<keyword evidence="11 13" id="KW-0443">Lipid metabolism</keyword>
<evidence type="ECO:0000256" key="7">
    <source>
        <dbReference type="ARBA" id="ARBA00022679"/>
    </source>
</evidence>
<accession>A0A9D1N031</accession>
<evidence type="ECO:0000313" key="16">
    <source>
        <dbReference type="Proteomes" id="UP000886748"/>
    </source>
</evidence>
<proteinExistence type="inferred from homology"/>
<evidence type="ECO:0000313" key="15">
    <source>
        <dbReference type="EMBL" id="HIU92698.1"/>
    </source>
</evidence>
<evidence type="ECO:0000256" key="4">
    <source>
        <dbReference type="ARBA" id="ARBA00016436"/>
    </source>
</evidence>
<evidence type="ECO:0000256" key="1">
    <source>
        <dbReference type="ARBA" id="ARBA00002274"/>
    </source>
</evidence>
<organism evidence="15 16">
    <name type="scientific">Candidatus Limenecus avicola</name>
    <dbReference type="NCBI Taxonomy" id="2840847"/>
    <lineage>
        <taxon>Bacteria</taxon>
        <taxon>Bacillati</taxon>
        <taxon>Bacillota</taxon>
        <taxon>Clostridia</taxon>
        <taxon>Eubacteriales</taxon>
        <taxon>Clostridiaceae</taxon>
        <taxon>Clostridiaceae incertae sedis</taxon>
        <taxon>Candidatus Limenecus</taxon>
    </lineage>
</organism>
<dbReference type="AlphaFoldDB" id="A0A9D1N031"/>